<dbReference type="SMART" id="SM01235">
    <property type="entry name" value="Haem_bd"/>
    <property type="match status" value="1"/>
</dbReference>
<name>A0A7W8YWX2_9SPHI</name>
<gene>
    <name evidence="2" type="ORF">HDE69_004393</name>
</gene>
<comment type="caution">
    <text evidence="2">The sequence shown here is derived from an EMBL/GenBank/DDBJ whole genome shotgun (WGS) entry which is preliminary data.</text>
</comment>
<reference evidence="2 3" key="1">
    <citation type="submission" date="2020-08" db="EMBL/GenBank/DDBJ databases">
        <title>Genomic Encyclopedia of Type Strains, Phase IV (KMG-V): Genome sequencing to study the core and pangenomes of soil and plant-associated prokaryotes.</title>
        <authorList>
            <person name="Whitman W."/>
        </authorList>
    </citation>
    <scope>NUCLEOTIDE SEQUENCE [LARGE SCALE GENOMIC DNA]</scope>
    <source>
        <strain evidence="2 3">MP7CTX6</strain>
    </source>
</reference>
<dbReference type="AlphaFoldDB" id="A0A7W8YWX2"/>
<evidence type="ECO:0000313" key="3">
    <source>
        <dbReference type="Proteomes" id="UP000537718"/>
    </source>
</evidence>
<protein>
    <recommendedName>
        <fullName evidence="1">Haem-binding domain-containing protein</fullName>
    </recommendedName>
</protein>
<dbReference type="InterPro" id="IPR025992">
    <property type="entry name" value="Haem-bd"/>
</dbReference>
<sequence>MLIFLIAIQFVPVINNQDNQFKNTDITKIYPVPAKVQAILKKSCYDCHSNHTQYPWYAKLQPVSGWMAAHISNGKKELNFSEFGSYSKYKQQSKLKAIINSIQDGTMPIASYTFIHRKAKLVPAAQTLVLNWMEKTKDSLSLTNQQ</sequence>
<dbReference type="RefSeq" id="WP_221270733.1">
    <property type="nucleotide sequence ID" value="NZ_JACHCF010000012.1"/>
</dbReference>
<dbReference type="EMBL" id="JACHCF010000012">
    <property type="protein sequence ID" value="MBB5623309.1"/>
    <property type="molecule type" value="Genomic_DNA"/>
</dbReference>
<evidence type="ECO:0000259" key="1">
    <source>
        <dbReference type="SMART" id="SM01235"/>
    </source>
</evidence>
<accession>A0A7W8YWX2</accession>
<dbReference type="Pfam" id="PF14376">
    <property type="entry name" value="Haem_bd"/>
    <property type="match status" value="1"/>
</dbReference>
<organism evidence="2 3">
    <name type="scientific">Pedobacter cryoconitis</name>
    <dbReference type="NCBI Taxonomy" id="188932"/>
    <lineage>
        <taxon>Bacteria</taxon>
        <taxon>Pseudomonadati</taxon>
        <taxon>Bacteroidota</taxon>
        <taxon>Sphingobacteriia</taxon>
        <taxon>Sphingobacteriales</taxon>
        <taxon>Sphingobacteriaceae</taxon>
        <taxon>Pedobacter</taxon>
    </lineage>
</organism>
<proteinExistence type="predicted"/>
<dbReference type="Proteomes" id="UP000537718">
    <property type="component" value="Unassembled WGS sequence"/>
</dbReference>
<feature type="domain" description="Haem-binding" evidence="1">
    <location>
        <begin position="2"/>
        <end position="137"/>
    </location>
</feature>
<evidence type="ECO:0000313" key="2">
    <source>
        <dbReference type="EMBL" id="MBB5623309.1"/>
    </source>
</evidence>